<dbReference type="UniPathway" id="UPA00282"/>
<dbReference type="GO" id="GO:0004144">
    <property type="term" value="F:diacylglycerol O-acyltransferase activity"/>
    <property type="evidence" value="ECO:0007669"/>
    <property type="project" value="UniProtKB-EC"/>
</dbReference>
<protein>
    <recommendedName>
        <fullName evidence="3">diacylglycerol O-acyltransferase</fullName>
        <ecNumber evidence="3">2.3.1.20</ecNumber>
    </recommendedName>
</protein>
<comment type="pathway">
    <text evidence="2">Lipid metabolism.</text>
</comment>
<keyword evidence="4" id="KW-0808">Transferase</keyword>
<keyword evidence="9" id="KW-1185">Reference proteome</keyword>
<dbReference type="Pfam" id="PF03007">
    <property type="entry name" value="WS_DGAT_cat"/>
    <property type="match status" value="1"/>
</dbReference>
<dbReference type="GO" id="GO:0019432">
    <property type="term" value="P:triglyceride biosynthetic process"/>
    <property type="evidence" value="ECO:0007669"/>
    <property type="project" value="UniProtKB-UniPathway"/>
</dbReference>
<evidence type="ECO:0000256" key="2">
    <source>
        <dbReference type="ARBA" id="ARBA00005189"/>
    </source>
</evidence>
<accession>A0A803MLX9</accession>
<dbReference type="GO" id="GO:0005886">
    <property type="term" value="C:plasma membrane"/>
    <property type="evidence" value="ECO:0007669"/>
    <property type="project" value="TreeGrafter"/>
</dbReference>
<feature type="domain" description="O-acyltransferase WSD1-like N-terminal" evidence="7">
    <location>
        <begin position="2"/>
        <end position="147"/>
    </location>
</feature>
<dbReference type="AlphaFoldDB" id="A0A803MLX9"/>
<reference evidence="8" key="1">
    <citation type="journal article" date="2017" name="Nature">
        <title>The genome of Chenopodium quinoa.</title>
        <authorList>
            <person name="Jarvis D.E."/>
            <person name="Ho Y.S."/>
            <person name="Lightfoot D.J."/>
            <person name="Schmoeckel S.M."/>
            <person name="Li B."/>
            <person name="Borm T.J.A."/>
            <person name="Ohyanagi H."/>
            <person name="Mineta K."/>
            <person name="Michell C.T."/>
            <person name="Saber N."/>
            <person name="Kharbatia N.M."/>
            <person name="Rupper R.R."/>
            <person name="Sharp A.R."/>
            <person name="Dally N."/>
            <person name="Boughton B.A."/>
            <person name="Woo Y.H."/>
            <person name="Gao G."/>
            <person name="Schijlen E.G.W.M."/>
            <person name="Guo X."/>
            <person name="Momin A.A."/>
            <person name="Negrao S."/>
            <person name="Al-Babili S."/>
            <person name="Gehring C."/>
            <person name="Roessner U."/>
            <person name="Jung C."/>
            <person name="Murphy K."/>
            <person name="Arold S.T."/>
            <person name="Gojobori T."/>
            <person name="van der Linden C.G."/>
            <person name="van Loo E.N."/>
            <person name="Jellen E.N."/>
            <person name="Maughan P.J."/>
            <person name="Tester M."/>
        </authorList>
    </citation>
    <scope>NUCLEOTIDE SEQUENCE [LARGE SCALE GENOMIC DNA]</scope>
    <source>
        <strain evidence="8">cv. PI 614886</strain>
    </source>
</reference>
<sequence>MSELATTQYQLNKPLWEVHTFNYPKNNATSTLMIKFHHAIADRVSLMGVLLTCCRRVDDPTLPIAIPSRTSVSSSSRGKQNVTYNVIKTLAIVPRFLSSIGTSMYDYGQILRAVLFDEECTPIRSGNTNMLLPNSARVCSVNIPLSGIKRI</sequence>
<evidence type="ECO:0000256" key="3">
    <source>
        <dbReference type="ARBA" id="ARBA00013244"/>
    </source>
</evidence>
<evidence type="ECO:0000259" key="7">
    <source>
        <dbReference type="Pfam" id="PF03007"/>
    </source>
</evidence>
<dbReference type="PANTHER" id="PTHR31650">
    <property type="entry name" value="O-ACYLTRANSFERASE (WSD1-LIKE) FAMILY PROTEIN"/>
    <property type="match status" value="1"/>
</dbReference>
<dbReference type="EC" id="2.3.1.20" evidence="3"/>
<dbReference type="PANTHER" id="PTHR31650:SF34">
    <property type="entry name" value="O-ACYLTRANSFERASE WSD1-LIKE ISOFORM X1"/>
    <property type="match status" value="1"/>
</dbReference>
<evidence type="ECO:0000256" key="6">
    <source>
        <dbReference type="ARBA" id="ARBA00048109"/>
    </source>
</evidence>
<name>A0A803MLX9_CHEQI</name>
<evidence type="ECO:0000313" key="9">
    <source>
        <dbReference type="Proteomes" id="UP000596660"/>
    </source>
</evidence>
<evidence type="ECO:0000256" key="5">
    <source>
        <dbReference type="ARBA" id="ARBA00023315"/>
    </source>
</evidence>
<evidence type="ECO:0000256" key="4">
    <source>
        <dbReference type="ARBA" id="ARBA00022679"/>
    </source>
</evidence>
<dbReference type="Proteomes" id="UP000596660">
    <property type="component" value="Unplaced"/>
</dbReference>
<dbReference type="InterPro" id="IPR004255">
    <property type="entry name" value="O-acyltransferase_WSD1_N"/>
</dbReference>
<evidence type="ECO:0000256" key="1">
    <source>
        <dbReference type="ARBA" id="ARBA00004771"/>
    </source>
</evidence>
<keyword evidence="5" id="KW-0012">Acyltransferase</keyword>
<dbReference type="EnsemblPlants" id="AUR62031941-RA">
    <property type="protein sequence ID" value="AUR62031941-RA:cds"/>
    <property type="gene ID" value="AUR62031941"/>
</dbReference>
<organism evidence="8 9">
    <name type="scientific">Chenopodium quinoa</name>
    <name type="common">Quinoa</name>
    <dbReference type="NCBI Taxonomy" id="63459"/>
    <lineage>
        <taxon>Eukaryota</taxon>
        <taxon>Viridiplantae</taxon>
        <taxon>Streptophyta</taxon>
        <taxon>Embryophyta</taxon>
        <taxon>Tracheophyta</taxon>
        <taxon>Spermatophyta</taxon>
        <taxon>Magnoliopsida</taxon>
        <taxon>eudicotyledons</taxon>
        <taxon>Gunneridae</taxon>
        <taxon>Pentapetalae</taxon>
        <taxon>Caryophyllales</taxon>
        <taxon>Chenopodiaceae</taxon>
        <taxon>Chenopodioideae</taxon>
        <taxon>Atripliceae</taxon>
        <taxon>Chenopodium</taxon>
    </lineage>
</organism>
<dbReference type="OMA" id="FWPITIS"/>
<evidence type="ECO:0000313" key="8">
    <source>
        <dbReference type="EnsemblPlants" id="AUR62031941-RA:cds"/>
    </source>
</evidence>
<comment type="pathway">
    <text evidence="1">Glycerolipid metabolism; triacylglycerol biosynthesis.</text>
</comment>
<dbReference type="InterPro" id="IPR045034">
    <property type="entry name" value="O-acyltransferase_WSD1-like"/>
</dbReference>
<dbReference type="Gramene" id="AUR62031941-RA">
    <property type="protein sequence ID" value="AUR62031941-RA:cds"/>
    <property type="gene ID" value="AUR62031941"/>
</dbReference>
<reference evidence="8" key="2">
    <citation type="submission" date="2021-03" db="UniProtKB">
        <authorList>
            <consortium name="EnsemblPlants"/>
        </authorList>
    </citation>
    <scope>IDENTIFICATION</scope>
</reference>
<proteinExistence type="predicted"/>
<comment type="catalytic activity">
    <reaction evidence="6">
        <text>an acyl-CoA + a 1,2-diacyl-sn-glycerol = a triacyl-sn-glycerol + CoA</text>
        <dbReference type="Rhea" id="RHEA:10868"/>
        <dbReference type="ChEBI" id="CHEBI:17815"/>
        <dbReference type="ChEBI" id="CHEBI:57287"/>
        <dbReference type="ChEBI" id="CHEBI:58342"/>
        <dbReference type="ChEBI" id="CHEBI:64615"/>
        <dbReference type="EC" id="2.3.1.20"/>
    </reaction>
</comment>